<reference evidence="6" key="2">
    <citation type="submission" date="2024-04" db="EMBL/GenBank/DDBJ databases">
        <authorList>
            <person name="Chen Y."/>
            <person name="Shah S."/>
            <person name="Dougan E. K."/>
            <person name="Thang M."/>
            <person name="Chan C."/>
        </authorList>
    </citation>
    <scope>NUCLEOTIDE SEQUENCE [LARGE SCALE GENOMIC DNA]</scope>
</reference>
<feature type="domain" description="RING-type" evidence="4">
    <location>
        <begin position="164"/>
        <end position="207"/>
    </location>
</feature>
<dbReference type="Pfam" id="PF13920">
    <property type="entry name" value="zf-C3HC4_3"/>
    <property type="match status" value="1"/>
</dbReference>
<dbReference type="EMBL" id="CAMXCT010004968">
    <property type="protein sequence ID" value="CAI4010905.1"/>
    <property type="molecule type" value="Genomic_DNA"/>
</dbReference>
<reference evidence="5" key="1">
    <citation type="submission" date="2022-10" db="EMBL/GenBank/DDBJ databases">
        <authorList>
            <person name="Chen Y."/>
            <person name="Dougan E. K."/>
            <person name="Chan C."/>
            <person name="Rhodes N."/>
            <person name="Thang M."/>
        </authorList>
    </citation>
    <scope>NUCLEOTIDE SEQUENCE</scope>
</reference>
<keyword evidence="2" id="KW-0175">Coiled coil</keyword>
<name>A0A9P1DJP8_9DINO</name>
<dbReference type="OrthoDB" id="10017393at2759"/>
<dbReference type="InterPro" id="IPR013083">
    <property type="entry name" value="Znf_RING/FYVE/PHD"/>
</dbReference>
<dbReference type="SMART" id="SM00184">
    <property type="entry name" value="RING"/>
    <property type="match status" value="1"/>
</dbReference>
<gene>
    <name evidence="5" type="ORF">C1SCF055_LOCUS36125</name>
</gene>
<evidence type="ECO:0000259" key="4">
    <source>
        <dbReference type="PROSITE" id="PS50089"/>
    </source>
</evidence>
<keyword evidence="1" id="KW-0862">Zinc</keyword>
<dbReference type="Proteomes" id="UP001152797">
    <property type="component" value="Unassembled WGS sequence"/>
</dbReference>
<accession>A0A9P1DJP8</accession>
<comment type="caution">
    <text evidence="5">The sequence shown here is derived from an EMBL/GenBank/DDBJ whole genome shotgun (WGS) entry which is preliminary data.</text>
</comment>
<dbReference type="Gene3D" id="3.30.40.10">
    <property type="entry name" value="Zinc/RING finger domain, C3HC4 (zinc finger)"/>
    <property type="match status" value="1"/>
</dbReference>
<evidence type="ECO:0000313" key="6">
    <source>
        <dbReference type="EMBL" id="CAL1164280.1"/>
    </source>
</evidence>
<keyword evidence="1" id="KW-0863">Zinc-finger</keyword>
<dbReference type="InterPro" id="IPR001841">
    <property type="entry name" value="Znf_RING"/>
</dbReference>
<keyword evidence="8" id="KW-1185">Reference proteome</keyword>
<protein>
    <submittedName>
        <fullName evidence="7">Ankyrin repeat protein</fullName>
    </submittedName>
</protein>
<dbReference type="SUPFAM" id="SSF57850">
    <property type="entry name" value="RING/U-box"/>
    <property type="match status" value="1"/>
</dbReference>
<keyword evidence="1" id="KW-0479">Metal-binding</keyword>
<evidence type="ECO:0000256" key="2">
    <source>
        <dbReference type="SAM" id="Coils"/>
    </source>
</evidence>
<dbReference type="EMBL" id="CAMXCT020004968">
    <property type="protein sequence ID" value="CAL1164280.1"/>
    <property type="molecule type" value="Genomic_DNA"/>
</dbReference>
<dbReference type="AlphaFoldDB" id="A0A9P1DJP8"/>
<evidence type="ECO:0000313" key="7">
    <source>
        <dbReference type="EMBL" id="CAL4798217.1"/>
    </source>
</evidence>
<feature type="region of interest" description="Disordered" evidence="3">
    <location>
        <begin position="1"/>
        <end position="30"/>
    </location>
</feature>
<sequence>MAKKQRPYNKEPKGKGPPAPVPGSNRTIRRERVEACLKGTEVNGWPVVKTTMSEVKAIAKKLGIQIPAEPPPGVELFVPKPRVSRQEQQQTKPASTSLEALKATLKAKEAENRQREVEEKLAECQERNKEQALALQQLVEQQVALNETLEQKLLKRQSAQEDECIICRNKKPDTVIFPCRHQHVCSLCLHDLIRRHNSRAAACPSCRTPIGFFSTVYRL</sequence>
<evidence type="ECO:0000256" key="3">
    <source>
        <dbReference type="SAM" id="MobiDB-lite"/>
    </source>
</evidence>
<evidence type="ECO:0000313" key="5">
    <source>
        <dbReference type="EMBL" id="CAI4010905.1"/>
    </source>
</evidence>
<feature type="coiled-coil region" evidence="2">
    <location>
        <begin position="98"/>
        <end position="141"/>
    </location>
</feature>
<dbReference type="EMBL" id="CAMXCT030004968">
    <property type="protein sequence ID" value="CAL4798217.1"/>
    <property type="molecule type" value="Genomic_DNA"/>
</dbReference>
<organism evidence="5">
    <name type="scientific">Cladocopium goreaui</name>
    <dbReference type="NCBI Taxonomy" id="2562237"/>
    <lineage>
        <taxon>Eukaryota</taxon>
        <taxon>Sar</taxon>
        <taxon>Alveolata</taxon>
        <taxon>Dinophyceae</taxon>
        <taxon>Suessiales</taxon>
        <taxon>Symbiodiniaceae</taxon>
        <taxon>Cladocopium</taxon>
    </lineage>
</organism>
<proteinExistence type="predicted"/>
<dbReference type="PROSITE" id="PS50089">
    <property type="entry name" value="ZF_RING_2"/>
    <property type="match status" value="1"/>
</dbReference>
<evidence type="ECO:0000313" key="8">
    <source>
        <dbReference type="Proteomes" id="UP001152797"/>
    </source>
</evidence>
<evidence type="ECO:0000256" key="1">
    <source>
        <dbReference type="PROSITE-ProRule" id="PRU00175"/>
    </source>
</evidence>
<dbReference type="GO" id="GO:0008270">
    <property type="term" value="F:zinc ion binding"/>
    <property type="evidence" value="ECO:0007669"/>
    <property type="project" value="UniProtKB-KW"/>
</dbReference>